<feature type="domain" description="Cytochrome c" evidence="7">
    <location>
        <begin position="27"/>
        <end position="127"/>
    </location>
</feature>
<dbReference type="PROSITE" id="PS51007">
    <property type="entry name" value="CYTC"/>
    <property type="match status" value="1"/>
</dbReference>
<evidence type="ECO:0000256" key="4">
    <source>
        <dbReference type="ARBA" id="ARBA00022982"/>
    </source>
</evidence>
<keyword evidence="1" id="KW-0813">Transport</keyword>
<dbReference type="AlphaFoldDB" id="A0A1K0JHF2"/>
<dbReference type="InterPro" id="IPR002327">
    <property type="entry name" value="Cyt_c_1A/1B"/>
</dbReference>
<dbReference type="Gene3D" id="1.10.760.10">
    <property type="entry name" value="Cytochrome c-like domain"/>
    <property type="match status" value="1"/>
</dbReference>
<sequence>MIPRPGRRAIATALATLAFGAPARAEGDLARGARAARACMACHSFAPGRHMTGPSLADVWGRKAGTAEGFVRYSDALKRSGLIWDERNLDVWLKDPAALVPANAMGFAGIADARTRADLVAYLEAVSTGRVAAPDRGLPNLKEAGAASRVTAIRYCGDAYRLTTADRKTHTFWEFNLRFKTDGSSSGPAAGKPVLVGTGMQGDRAAVVFARPEEISTFVQRQCP</sequence>
<reference evidence="8" key="1">
    <citation type="submission" date="2016-09" db="EMBL/GenBank/DDBJ databases">
        <authorList>
            <person name="Capua I."/>
            <person name="De Benedictis P."/>
            <person name="Joannis T."/>
            <person name="Lombin L.H."/>
            <person name="Cattoli G."/>
        </authorList>
    </citation>
    <scope>NUCLEOTIDE SEQUENCE</scope>
    <source>
        <strain evidence="8">B9</strain>
    </source>
</reference>
<dbReference type="EMBL" id="FMSH01000107">
    <property type="protein sequence ID" value="SCU74712.1"/>
    <property type="molecule type" value="Genomic_DNA"/>
</dbReference>
<proteinExistence type="predicted"/>
<evidence type="ECO:0000256" key="5">
    <source>
        <dbReference type="ARBA" id="ARBA00023004"/>
    </source>
</evidence>
<evidence type="ECO:0000259" key="7">
    <source>
        <dbReference type="PROSITE" id="PS51007"/>
    </source>
</evidence>
<protein>
    <submittedName>
        <fullName evidence="8">Cytochrome c class I</fullName>
    </submittedName>
</protein>
<dbReference type="GO" id="GO:0009055">
    <property type="term" value="F:electron transfer activity"/>
    <property type="evidence" value="ECO:0007669"/>
    <property type="project" value="InterPro"/>
</dbReference>
<evidence type="ECO:0000313" key="8">
    <source>
        <dbReference type="EMBL" id="SCU74712.1"/>
    </source>
</evidence>
<accession>A0A1K0JHF2</accession>
<keyword evidence="3 6" id="KW-0479">Metal-binding</keyword>
<dbReference type="PRINTS" id="PR00604">
    <property type="entry name" value="CYTCHRMECIAB"/>
</dbReference>
<dbReference type="InterPro" id="IPR009056">
    <property type="entry name" value="Cyt_c-like_dom"/>
</dbReference>
<keyword evidence="2 6" id="KW-0349">Heme</keyword>
<evidence type="ECO:0000256" key="2">
    <source>
        <dbReference type="ARBA" id="ARBA00022617"/>
    </source>
</evidence>
<keyword evidence="5 6" id="KW-0408">Iron</keyword>
<evidence type="ECO:0000256" key="3">
    <source>
        <dbReference type="ARBA" id="ARBA00022723"/>
    </source>
</evidence>
<keyword evidence="4" id="KW-0249">Electron transport</keyword>
<name>A0A1K0JHF2_CUPNE</name>
<organism evidence="8">
    <name type="scientific">Cupriavidus necator</name>
    <name type="common">Alcaligenes eutrophus</name>
    <name type="synonym">Ralstonia eutropha</name>
    <dbReference type="NCBI Taxonomy" id="106590"/>
    <lineage>
        <taxon>Bacteria</taxon>
        <taxon>Pseudomonadati</taxon>
        <taxon>Pseudomonadota</taxon>
        <taxon>Betaproteobacteria</taxon>
        <taxon>Burkholderiales</taxon>
        <taxon>Burkholderiaceae</taxon>
        <taxon>Cupriavidus</taxon>
    </lineage>
</organism>
<dbReference type="GO" id="GO:0020037">
    <property type="term" value="F:heme binding"/>
    <property type="evidence" value="ECO:0007669"/>
    <property type="project" value="InterPro"/>
</dbReference>
<evidence type="ECO:0000256" key="6">
    <source>
        <dbReference type="PROSITE-ProRule" id="PRU00433"/>
    </source>
</evidence>
<gene>
    <name evidence="8" type="ORF">CNECB9_1950052</name>
</gene>
<dbReference type="InterPro" id="IPR036909">
    <property type="entry name" value="Cyt_c-like_dom_sf"/>
</dbReference>
<dbReference type="PANTHER" id="PTHR11961">
    <property type="entry name" value="CYTOCHROME C"/>
    <property type="match status" value="1"/>
</dbReference>
<dbReference type="GO" id="GO:0046872">
    <property type="term" value="F:metal ion binding"/>
    <property type="evidence" value="ECO:0007669"/>
    <property type="project" value="UniProtKB-KW"/>
</dbReference>
<dbReference type="SUPFAM" id="SSF46626">
    <property type="entry name" value="Cytochrome c"/>
    <property type="match status" value="1"/>
</dbReference>
<evidence type="ECO:0000256" key="1">
    <source>
        <dbReference type="ARBA" id="ARBA00022448"/>
    </source>
</evidence>